<accession>A0A075M016</accession>
<reference evidence="1 2" key="2">
    <citation type="journal article" date="2016" name="Virology (Lond)">
        <title>Genomic characterization and comparison of seven Myoviridae bacteriophage infecting Bacillus thuringiensis.</title>
        <authorList>
            <person name="Sauder A.B."/>
            <person name="Quinn M.R."/>
            <person name="Brouillette A."/>
            <person name="Caruso S."/>
            <person name="Cresawn S."/>
            <person name="Erill I."/>
            <person name="Lewis L."/>
            <person name="Loesser-Casey K."/>
            <person name="Pate M."/>
            <person name="Scott C."/>
            <person name="Stockwell S."/>
            <person name="Temple L."/>
        </authorList>
    </citation>
    <scope>NUCLEOTIDE SEQUENCE [LARGE SCALE GENOMIC DNA]</scope>
</reference>
<dbReference type="GeneID" id="20283243"/>
<reference evidence="2" key="1">
    <citation type="submission" date="2014-09" db="EMBL/GenBank/DDBJ databases">
        <title>Genomic characterization and comparison of seven Myoviridae bacteriophage infecting Bacillus thuringiensis.</title>
        <authorList>
            <person name="Sauder A.B."/>
            <person name="McKenzie Q.R."/>
            <person name="Temple L.M."/>
            <person name="Alexis B.K."/>
            <person name="Al-Atrache Z."/>
            <person name="Lewis L.O."/>
            <person name="Loesser-Casey K.E."/>
            <person name="Mitchell K.J."/>
        </authorList>
    </citation>
    <scope>NUCLEOTIDE SEQUENCE [LARGE SCALE GENOMIC DNA]</scope>
</reference>
<dbReference type="EMBL" id="KJ489402">
    <property type="protein sequence ID" value="AIF72132.1"/>
    <property type="molecule type" value="Genomic_DNA"/>
</dbReference>
<organism evidence="1 2">
    <name type="scientific">Bacillus phage Riley</name>
    <dbReference type="NCBI Taxonomy" id="1486662"/>
    <lineage>
        <taxon>Viruses</taxon>
        <taxon>Duplodnaviria</taxon>
        <taxon>Heunggongvirae</taxon>
        <taxon>Uroviricota</taxon>
        <taxon>Caudoviricetes</taxon>
        <taxon>Herelleviridae</taxon>
        <taxon>Bastillevirinae</taxon>
        <taxon>Bequatrovirus</taxon>
        <taxon>Bequatrovirus riley</taxon>
    </lineage>
</organism>
<dbReference type="RefSeq" id="YP_009056021.1">
    <property type="nucleotide sequence ID" value="NC_024788.1"/>
</dbReference>
<protein>
    <submittedName>
        <fullName evidence="1">Uncharacterized protein</fullName>
    </submittedName>
</protein>
<evidence type="ECO:0000313" key="2">
    <source>
        <dbReference type="Proteomes" id="UP000028561"/>
    </source>
</evidence>
<proteinExistence type="predicted"/>
<name>A0A075M016_9CAUD</name>
<dbReference type="Proteomes" id="UP000028561">
    <property type="component" value="Segment"/>
</dbReference>
<evidence type="ECO:0000313" key="1">
    <source>
        <dbReference type="EMBL" id="AIF72132.1"/>
    </source>
</evidence>
<dbReference type="KEGG" id="vg:20283243"/>
<keyword evidence="2" id="KW-1185">Reference proteome</keyword>
<sequence length="74" mass="8632">MGKFPGWDKETVLETVVVDDKNKYEMIEAELGGKQFMLYVPYYMSKEGWKKGAGKSLRYDVLEIFTSAYEKHVK</sequence>